<dbReference type="InterPro" id="IPR012338">
    <property type="entry name" value="Beta-lactam/transpept-like"/>
</dbReference>
<dbReference type="RefSeq" id="WP_249657688.1">
    <property type="nucleotide sequence ID" value="NZ_JAMFMA010000002.1"/>
</dbReference>
<dbReference type="Gene3D" id="3.40.710.10">
    <property type="entry name" value="DD-peptidase/beta-lactamase superfamily"/>
    <property type="match status" value="1"/>
</dbReference>
<comment type="caution">
    <text evidence="2">The sequence shown here is derived from an EMBL/GenBank/DDBJ whole genome shotgun (WGS) entry which is preliminary data.</text>
</comment>
<evidence type="ECO:0000259" key="1">
    <source>
        <dbReference type="Pfam" id="PF00144"/>
    </source>
</evidence>
<dbReference type="EMBL" id="JAMFMA010000002">
    <property type="protein sequence ID" value="MCL6274511.1"/>
    <property type="molecule type" value="Genomic_DNA"/>
</dbReference>
<feature type="domain" description="Beta-lactamase-related" evidence="1">
    <location>
        <begin position="52"/>
        <end position="368"/>
    </location>
</feature>
<dbReference type="Pfam" id="PF00144">
    <property type="entry name" value="Beta-lactamase"/>
    <property type="match status" value="1"/>
</dbReference>
<proteinExistence type="predicted"/>
<dbReference type="PANTHER" id="PTHR46825">
    <property type="entry name" value="D-ALANYL-D-ALANINE-CARBOXYPEPTIDASE/ENDOPEPTIDASE AMPH"/>
    <property type="match status" value="1"/>
</dbReference>
<gene>
    <name evidence="2" type="ORF">M3P19_10845</name>
</gene>
<dbReference type="InterPro" id="IPR050491">
    <property type="entry name" value="AmpC-like"/>
</dbReference>
<dbReference type="SUPFAM" id="SSF56601">
    <property type="entry name" value="beta-lactamase/transpeptidase-like"/>
    <property type="match status" value="1"/>
</dbReference>
<dbReference type="Proteomes" id="UP001203607">
    <property type="component" value="Unassembled WGS sequence"/>
</dbReference>
<evidence type="ECO:0000313" key="3">
    <source>
        <dbReference type="Proteomes" id="UP001203607"/>
    </source>
</evidence>
<protein>
    <submittedName>
        <fullName evidence="2">Beta-lactamase family protein</fullName>
    </submittedName>
</protein>
<reference evidence="2 3" key="1">
    <citation type="submission" date="2022-05" db="EMBL/GenBank/DDBJ databases">
        <authorList>
            <person name="Park J.-S."/>
        </authorList>
    </citation>
    <scope>NUCLEOTIDE SEQUENCE [LARGE SCALE GENOMIC DNA]</scope>
    <source>
        <strain evidence="2 3">2012CJ35-5</strain>
    </source>
</reference>
<keyword evidence="3" id="KW-1185">Reference proteome</keyword>
<dbReference type="InterPro" id="IPR001466">
    <property type="entry name" value="Beta-lactam-related"/>
</dbReference>
<organism evidence="2 3">
    <name type="scientific">Flagellimonas spongiicola</name>
    <dbReference type="NCBI Taxonomy" id="2942208"/>
    <lineage>
        <taxon>Bacteria</taxon>
        <taxon>Pseudomonadati</taxon>
        <taxon>Bacteroidota</taxon>
        <taxon>Flavobacteriia</taxon>
        <taxon>Flavobacteriales</taxon>
        <taxon>Flavobacteriaceae</taxon>
        <taxon>Flagellimonas</taxon>
    </lineage>
</organism>
<sequence>MNSYRILLSFVVGFFILGSLSWSTTAVIPDTIANSFVVNEYEEVLSNYGLDSRMEDFGVAGISFAILKNGELDWTKGYGVLQKGGSEKVNTETMFSVGSVSKVGTAVLIMKLQELGLIDVNQDVNKYLTSWKVPENMYTRKKPVTLRHILSHTAGLTVHGFADFYPGEELPTTVQILEGKSPAKNRPVYVDIPVGDRFRYSGGGTTIAQLVIEDCMEGSQYNIAHKLLFQELGMKRSSYQNPLPKRYGNIAKAHNRNGRPEALPRGYQAMPEAGASGLWTTPADFSKLMAELMKAYDGNSKFLAQTTVKDMMTPVEPSDYGMGPRIKEENNQIQFSHGGANDSYRAHFIGSLTNKNGIVIFTNGARGTDLIRELLPLMEELLFN</sequence>
<evidence type="ECO:0000313" key="2">
    <source>
        <dbReference type="EMBL" id="MCL6274511.1"/>
    </source>
</evidence>
<name>A0ABT0PU50_9FLAO</name>
<accession>A0ABT0PU50</accession>
<dbReference type="PANTHER" id="PTHR46825:SF12">
    <property type="entry name" value="PENICILLIN-BINDING PROTEIN 4"/>
    <property type="match status" value="1"/>
</dbReference>